<sequence>MSDTALEAVLQRDRTVVTAALVIIAVLAWAYVLWLAADMTTPNAASGDMAGMDMSGTNAGGMDMPGMDMGGMDMGAAVAPGFRAWAPADFAFIFAMWAVMMVGMMTPSVAPMVLLYAGVGRKARAGGRPIASTAWFFTGYLLVWVAFSAAATGAQWLLASLTLLSPMMTTNSTVLGGLVLIAAGLYQWTPMKGVCLQQCQAPIAFLASHGGFRSDPLCALRFGIHHGAYCLGCCWALMALLFVGGVMNVLWIAGIAILILLEKTVPTGQLIPRISGALMAAIGAWLLVQAL</sequence>
<evidence type="ECO:0000313" key="2">
    <source>
        <dbReference type="EMBL" id="PZV33396.1"/>
    </source>
</evidence>
<keyword evidence="1" id="KW-1133">Transmembrane helix</keyword>
<accession>A0A2W7DQ05</accession>
<gene>
    <name evidence="2" type="ORF">B5V02_39465</name>
</gene>
<feature type="transmembrane region" description="Helical" evidence="1">
    <location>
        <begin position="16"/>
        <end position="37"/>
    </location>
</feature>
<reference evidence="3" key="1">
    <citation type="submission" date="2017-03" db="EMBL/GenBank/DDBJ databases">
        <authorList>
            <person name="Safronova V.I."/>
            <person name="Sazanova A.L."/>
            <person name="Chirak E.R."/>
        </authorList>
    </citation>
    <scope>NUCLEOTIDE SEQUENCE [LARGE SCALE GENOMIC DNA]</scope>
    <source>
        <strain evidence="3">Ach-343</strain>
    </source>
</reference>
<dbReference type="EMBL" id="MZXV01000085">
    <property type="protein sequence ID" value="PZV33396.1"/>
    <property type="molecule type" value="Genomic_DNA"/>
</dbReference>
<feature type="transmembrane region" description="Helical" evidence="1">
    <location>
        <begin position="130"/>
        <end position="151"/>
    </location>
</feature>
<keyword evidence="3" id="KW-1185">Reference proteome</keyword>
<organism evidence="2 3">
    <name type="scientific">Mesorhizobium kowhaii</name>
    <dbReference type="NCBI Taxonomy" id="1300272"/>
    <lineage>
        <taxon>Bacteria</taxon>
        <taxon>Pseudomonadati</taxon>
        <taxon>Pseudomonadota</taxon>
        <taxon>Alphaproteobacteria</taxon>
        <taxon>Hyphomicrobiales</taxon>
        <taxon>Phyllobacteriaceae</taxon>
        <taxon>Mesorhizobium</taxon>
    </lineage>
</organism>
<dbReference type="RefSeq" id="WP_111549352.1">
    <property type="nucleotide sequence ID" value="NZ_MZXV01000085.1"/>
</dbReference>
<name>A0A2W7DQ05_9HYPH</name>
<keyword evidence="1" id="KW-0472">Membrane</keyword>
<feature type="transmembrane region" description="Helical" evidence="1">
    <location>
        <begin position="229"/>
        <end position="258"/>
    </location>
</feature>
<keyword evidence="1" id="KW-0812">Transmembrane</keyword>
<dbReference type="OrthoDB" id="164118at2"/>
<dbReference type="Proteomes" id="UP000248616">
    <property type="component" value="Unassembled WGS sequence"/>
</dbReference>
<proteinExistence type="predicted"/>
<protein>
    <submittedName>
        <fullName evidence="2">Metal-binding protein</fullName>
    </submittedName>
</protein>
<dbReference type="InterPro" id="IPR018688">
    <property type="entry name" value="PpoB2-like"/>
</dbReference>
<evidence type="ECO:0000256" key="1">
    <source>
        <dbReference type="SAM" id="Phobius"/>
    </source>
</evidence>
<comment type="caution">
    <text evidence="2">The sequence shown here is derived from an EMBL/GenBank/DDBJ whole genome shotgun (WGS) entry which is preliminary data.</text>
</comment>
<feature type="transmembrane region" description="Helical" evidence="1">
    <location>
        <begin position="270"/>
        <end position="288"/>
    </location>
</feature>
<dbReference type="Pfam" id="PF09948">
    <property type="entry name" value="PpoB2"/>
    <property type="match status" value="1"/>
</dbReference>
<evidence type="ECO:0000313" key="3">
    <source>
        <dbReference type="Proteomes" id="UP000248616"/>
    </source>
</evidence>
<feature type="transmembrane region" description="Helical" evidence="1">
    <location>
        <begin position="163"/>
        <end position="186"/>
    </location>
</feature>
<dbReference type="AlphaFoldDB" id="A0A2W7DQ05"/>
<feature type="transmembrane region" description="Helical" evidence="1">
    <location>
        <begin position="90"/>
        <end position="118"/>
    </location>
</feature>